<accession>A0AA86QJL3</accession>
<reference evidence="2 3" key="2">
    <citation type="submission" date="2024-07" db="EMBL/GenBank/DDBJ databases">
        <authorList>
            <person name="Akdeniz Z."/>
        </authorList>
    </citation>
    <scope>NUCLEOTIDE SEQUENCE [LARGE SCALE GENOMIC DNA]</scope>
</reference>
<sequence>MILQMVLQCTFPEIMKLDGSCTIPQELNVIDICGQHTILDDNVCQCDSMYYLSQDMQNCYLLNDICNEGQIISAGGNECLNSCPPDQMTNHNGSACVCIPGTYYDYSSFECVEKCDYYLSTADQTVCAFMGDVDCPYYQVVGQKNECVNHCFEFSIILYLYHNNFVYLIQLLKIHCRNKLISYKYLRLSWEPRLSSNVLEPLALLKTFYLMRCEIGTSSSSIILLVLDTVFIDDIFLNEDRAYFQLLFIYISKR</sequence>
<reference evidence="1" key="1">
    <citation type="submission" date="2023-06" db="EMBL/GenBank/DDBJ databases">
        <authorList>
            <person name="Kurt Z."/>
        </authorList>
    </citation>
    <scope>NUCLEOTIDE SEQUENCE</scope>
</reference>
<evidence type="ECO:0000313" key="2">
    <source>
        <dbReference type="EMBL" id="CAL6038612.1"/>
    </source>
</evidence>
<comment type="caution">
    <text evidence="1">The sequence shown here is derived from an EMBL/GenBank/DDBJ whole genome shotgun (WGS) entry which is preliminary data.</text>
</comment>
<organism evidence="1">
    <name type="scientific">Hexamita inflata</name>
    <dbReference type="NCBI Taxonomy" id="28002"/>
    <lineage>
        <taxon>Eukaryota</taxon>
        <taxon>Metamonada</taxon>
        <taxon>Diplomonadida</taxon>
        <taxon>Hexamitidae</taxon>
        <taxon>Hexamitinae</taxon>
        <taxon>Hexamita</taxon>
    </lineage>
</organism>
<dbReference type="EMBL" id="CATOUU010000934">
    <property type="protein sequence ID" value="CAI9960661.1"/>
    <property type="molecule type" value="Genomic_DNA"/>
</dbReference>
<dbReference type="Proteomes" id="UP001642409">
    <property type="component" value="Unassembled WGS sequence"/>
</dbReference>
<evidence type="ECO:0000313" key="3">
    <source>
        <dbReference type="Proteomes" id="UP001642409"/>
    </source>
</evidence>
<gene>
    <name evidence="2" type="ORF">HINF_LOCUS37451</name>
    <name evidence="1" type="ORF">HINF_LOCUS48306</name>
</gene>
<dbReference type="AlphaFoldDB" id="A0AA86QJL3"/>
<proteinExistence type="predicted"/>
<keyword evidence="3" id="KW-1185">Reference proteome</keyword>
<dbReference type="EMBL" id="CAXDID020000140">
    <property type="protein sequence ID" value="CAL6038612.1"/>
    <property type="molecule type" value="Genomic_DNA"/>
</dbReference>
<evidence type="ECO:0000313" key="1">
    <source>
        <dbReference type="EMBL" id="CAI9960661.1"/>
    </source>
</evidence>
<name>A0AA86QJL3_9EUKA</name>
<protein>
    <submittedName>
        <fullName evidence="2">Hypothetical_protein</fullName>
    </submittedName>
</protein>